<evidence type="ECO:0000256" key="1">
    <source>
        <dbReference type="SAM" id="MobiDB-lite"/>
    </source>
</evidence>
<proteinExistence type="predicted"/>
<accession>A0A1B7YUS2</accession>
<dbReference type="EMBL" id="LTAN01000001">
    <property type="protein sequence ID" value="OBR15628.1"/>
    <property type="molecule type" value="Genomic_DNA"/>
</dbReference>
<dbReference type="AlphaFoldDB" id="A0A1B7YUS2"/>
<gene>
    <name evidence="2" type="ORF">CH63R_00808</name>
</gene>
<dbReference type="GeneID" id="28859890"/>
<keyword evidence="3" id="KW-1185">Reference proteome</keyword>
<protein>
    <submittedName>
        <fullName evidence="2">Uncharacterized protein</fullName>
    </submittedName>
</protein>
<evidence type="ECO:0000313" key="3">
    <source>
        <dbReference type="Proteomes" id="UP000092177"/>
    </source>
</evidence>
<dbReference type="Proteomes" id="UP000092177">
    <property type="component" value="Chromosome 1"/>
</dbReference>
<feature type="region of interest" description="Disordered" evidence="1">
    <location>
        <begin position="1"/>
        <end position="49"/>
    </location>
</feature>
<dbReference type="RefSeq" id="XP_018164145.1">
    <property type="nucleotide sequence ID" value="XM_018295783.1"/>
</dbReference>
<evidence type="ECO:0000313" key="2">
    <source>
        <dbReference type="EMBL" id="OBR15628.1"/>
    </source>
</evidence>
<sequence>MRGRNKSISPNVPPGREVMGLQGNMTAASRPRQDCGSKPGQPTPRDVEQYNPGPALCVGNYLHPKFQGRPLPHLTPCGTGRARDAGLVHLVAAKKAVCGAGCLQAFDRRATGRYQTLGFGMRSRRVSACFGVRTWSGHRYVV</sequence>
<name>A0A1B7YUS2_COLHI</name>
<comment type="caution">
    <text evidence="2">The sequence shown here is derived from an EMBL/GenBank/DDBJ whole genome shotgun (WGS) entry which is preliminary data.</text>
</comment>
<dbReference type="KEGG" id="chig:CH63R_00808"/>
<organism evidence="2 3">
    <name type="scientific">Colletotrichum higginsianum (strain IMI 349063)</name>
    <name type="common">Crucifer anthracnose fungus</name>
    <dbReference type="NCBI Taxonomy" id="759273"/>
    <lineage>
        <taxon>Eukaryota</taxon>
        <taxon>Fungi</taxon>
        <taxon>Dikarya</taxon>
        <taxon>Ascomycota</taxon>
        <taxon>Pezizomycotina</taxon>
        <taxon>Sordariomycetes</taxon>
        <taxon>Hypocreomycetidae</taxon>
        <taxon>Glomerellales</taxon>
        <taxon>Glomerellaceae</taxon>
        <taxon>Colletotrichum</taxon>
        <taxon>Colletotrichum destructivum species complex</taxon>
    </lineage>
</organism>
<reference evidence="3" key="1">
    <citation type="journal article" date="2017" name="BMC Genomics">
        <title>Gapless genome assembly of Colletotrichum higginsianum reveals chromosome structure and association of transposable elements with secondary metabolite gene clusters.</title>
        <authorList>
            <person name="Dallery J.-F."/>
            <person name="Lapalu N."/>
            <person name="Zampounis A."/>
            <person name="Pigne S."/>
            <person name="Luyten I."/>
            <person name="Amselem J."/>
            <person name="Wittenberg A.H.J."/>
            <person name="Zhou S."/>
            <person name="de Queiroz M.V."/>
            <person name="Robin G.P."/>
            <person name="Auger A."/>
            <person name="Hainaut M."/>
            <person name="Henrissat B."/>
            <person name="Kim K.-T."/>
            <person name="Lee Y.-H."/>
            <person name="Lespinet O."/>
            <person name="Schwartz D.C."/>
            <person name="Thon M.R."/>
            <person name="O'Connell R.J."/>
        </authorList>
    </citation>
    <scope>NUCLEOTIDE SEQUENCE [LARGE SCALE GENOMIC DNA]</scope>
    <source>
        <strain evidence="3">IMI 349063</strain>
    </source>
</reference>
<dbReference type="VEuPathDB" id="FungiDB:CH63R_00808"/>
<feature type="compositionally biased region" description="Polar residues" evidence="1">
    <location>
        <begin position="1"/>
        <end position="10"/>
    </location>
</feature>